<dbReference type="EC" id="2.3.1.234" evidence="1"/>
<evidence type="ECO:0000313" key="11">
    <source>
        <dbReference type="EMBL" id="VUG16901.1"/>
    </source>
</evidence>
<reference evidence="9 13" key="2">
    <citation type="journal article" date="2020" name="Appl. Microbiol. Biotechnol.">
        <title>Targeted gene deletion in Brettanomyces bruxellensis with an expression-free CRISPR-Cas9 system.</title>
        <authorList>
            <person name="Varela C."/>
            <person name="Bartel C."/>
            <person name="Onetto C."/>
            <person name="Borneman A."/>
        </authorList>
    </citation>
    <scope>NUCLEOTIDE SEQUENCE [LARGE SCALE GENOMIC DNA]</scope>
    <source>
        <strain evidence="9 13">AWRI1613</strain>
    </source>
</reference>
<dbReference type="GO" id="GO:0005739">
    <property type="term" value="C:mitochondrion"/>
    <property type="evidence" value="ECO:0007669"/>
    <property type="project" value="UniProtKB-SubCell"/>
</dbReference>
<dbReference type="PRINTS" id="PR00789">
    <property type="entry name" value="OSIALOPTASE"/>
</dbReference>
<dbReference type="NCBIfam" id="TIGR00329">
    <property type="entry name" value="gcp_kae1"/>
    <property type="match status" value="1"/>
</dbReference>
<dbReference type="Pfam" id="PF00814">
    <property type="entry name" value="TsaD"/>
    <property type="match status" value="1"/>
</dbReference>
<comment type="similarity">
    <text evidence="7">Belongs to the KAE1 / TsaD family.</text>
</comment>
<reference evidence="10" key="3">
    <citation type="submission" date="2020-10" db="EMBL/GenBank/DDBJ databases">
        <authorList>
            <person name="Palmer J.M."/>
        </authorList>
    </citation>
    <scope>NUCLEOTIDE SEQUENCE</scope>
    <source>
        <strain evidence="10">UCD 2041</strain>
    </source>
</reference>
<dbReference type="Gene3D" id="3.30.420.40">
    <property type="match status" value="2"/>
</dbReference>
<comment type="subcellular location">
    <subcellularLocation>
        <location evidence="7">Mitochondrion</location>
    </subcellularLocation>
</comment>
<dbReference type="InterPro" id="IPR000905">
    <property type="entry name" value="Gcp-like_dom"/>
</dbReference>
<evidence type="ECO:0000313" key="13">
    <source>
        <dbReference type="Proteomes" id="UP000568158"/>
    </source>
</evidence>
<evidence type="ECO:0000256" key="6">
    <source>
        <dbReference type="ARBA" id="ARBA00048117"/>
    </source>
</evidence>
<dbReference type="InterPro" id="IPR022450">
    <property type="entry name" value="TsaD"/>
</dbReference>
<dbReference type="Proteomes" id="UP000478008">
    <property type="component" value="Unassembled WGS sequence"/>
</dbReference>
<dbReference type="AlphaFoldDB" id="A0A7D9GY00"/>
<dbReference type="GO" id="GO:0046872">
    <property type="term" value="F:metal ion binding"/>
    <property type="evidence" value="ECO:0007669"/>
    <property type="project" value="UniProtKB-KW"/>
</dbReference>
<evidence type="ECO:0000313" key="10">
    <source>
        <dbReference type="EMBL" id="QOU22995.1"/>
    </source>
</evidence>
<keyword evidence="5 7" id="KW-0012">Acyltransferase</keyword>
<dbReference type="Proteomes" id="UP000663131">
    <property type="component" value="Chromosome 9"/>
</dbReference>
<comment type="subunit">
    <text evidence="7">Homodimer.</text>
</comment>
<dbReference type="PANTHER" id="PTHR11735:SF6">
    <property type="entry name" value="TRNA N6-ADENOSINE THREONYLCARBAMOYLTRANSFERASE, MITOCHONDRIAL"/>
    <property type="match status" value="1"/>
</dbReference>
<keyword evidence="2 7" id="KW-0808">Transferase</keyword>
<evidence type="ECO:0000256" key="3">
    <source>
        <dbReference type="ARBA" id="ARBA00022694"/>
    </source>
</evidence>
<dbReference type="InterPro" id="IPR017861">
    <property type="entry name" value="KAE1/TsaD"/>
</dbReference>
<dbReference type="HAMAP" id="MF_01445">
    <property type="entry name" value="TsaD"/>
    <property type="match status" value="1"/>
</dbReference>
<dbReference type="GO" id="GO:0061711">
    <property type="term" value="F:tRNA N(6)-L-threonylcarbamoyladenine synthase activity"/>
    <property type="evidence" value="ECO:0007669"/>
    <property type="project" value="UniProtKB-EC"/>
</dbReference>
<dbReference type="EMBL" id="JABCYN010000019">
    <property type="protein sequence ID" value="KAF6013979.1"/>
    <property type="molecule type" value="Genomic_DNA"/>
</dbReference>
<dbReference type="SUPFAM" id="SSF53067">
    <property type="entry name" value="Actin-like ATPase domain"/>
    <property type="match status" value="2"/>
</dbReference>
<keyword evidence="7" id="KW-0496">Mitochondrion</keyword>
<dbReference type="Proteomes" id="UP000568158">
    <property type="component" value="Unassembled WGS sequence"/>
</dbReference>
<dbReference type="OrthoDB" id="10259622at2759"/>
<reference evidence="10" key="4">
    <citation type="journal article" name="BMC Genomics">
        <title>New genome assemblies reveal patterns of domestication and adaptation across Brettanomyces (Dekkera) species.</title>
        <authorList>
            <person name="Roach M.J."/>
            <person name="Borneman A.R."/>
        </authorList>
    </citation>
    <scope>NUCLEOTIDE SEQUENCE</scope>
    <source>
        <strain evidence="10">UCD 2041</strain>
    </source>
</reference>
<evidence type="ECO:0000256" key="2">
    <source>
        <dbReference type="ARBA" id="ARBA00022679"/>
    </source>
</evidence>
<keyword evidence="12" id="KW-1185">Reference proteome</keyword>
<evidence type="ECO:0000259" key="8">
    <source>
        <dbReference type="Pfam" id="PF00814"/>
    </source>
</evidence>
<keyword evidence="3 7" id="KW-0819">tRNA processing</keyword>
<evidence type="ECO:0000313" key="9">
    <source>
        <dbReference type="EMBL" id="KAF6013979.1"/>
    </source>
</evidence>
<feature type="domain" description="Gcp-like" evidence="8">
    <location>
        <begin position="63"/>
        <end position="354"/>
    </location>
</feature>
<comment type="function">
    <text evidence="7">Required for the formation of a threonylcarbamoyl group on adenosine at position 37 (t(6)A37) in mitochondrial tRNAs that read codons beginning with adenine. Probably involved in the transfer of the threonylcarbamoyl moiety of threonylcarbamoyl-AMP (TC-AMP) to the N6 group of A37. Involved in mitochondrial genome maintenance.</text>
</comment>
<evidence type="ECO:0000256" key="1">
    <source>
        <dbReference type="ARBA" id="ARBA00012156"/>
    </source>
</evidence>
<evidence type="ECO:0000256" key="5">
    <source>
        <dbReference type="ARBA" id="ARBA00023315"/>
    </source>
</evidence>
<keyword evidence="4 7" id="KW-0479">Metal-binding</keyword>
<comment type="catalytic activity">
    <reaction evidence="6 7">
        <text>L-threonylcarbamoyladenylate + adenosine(37) in tRNA = N(6)-L-threonylcarbamoyladenosine(37) in tRNA + AMP + H(+)</text>
        <dbReference type="Rhea" id="RHEA:37059"/>
        <dbReference type="Rhea" id="RHEA-COMP:10162"/>
        <dbReference type="Rhea" id="RHEA-COMP:10163"/>
        <dbReference type="ChEBI" id="CHEBI:15378"/>
        <dbReference type="ChEBI" id="CHEBI:73682"/>
        <dbReference type="ChEBI" id="CHEBI:74411"/>
        <dbReference type="ChEBI" id="CHEBI:74418"/>
        <dbReference type="ChEBI" id="CHEBI:456215"/>
        <dbReference type="EC" id="2.3.1.234"/>
    </reaction>
</comment>
<dbReference type="GO" id="GO:0072670">
    <property type="term" value="P:mitochondrial tRNA threonylcarbamoyladenosine modification"/>
    <property type="evidence" value="ECO:0007669"/>
    <property type="project" value="TreeGrafter"/>
</dbReference>
<evidence type="ECO:0000256" key="4">
    <source>
        <dbReference type="ARBA" id="ARBA00022723"/>
    </source>
</evidence>
<sequence>MNLVRLGINSINKVYLKEFSRSYKVLAIESSCDDACITLMDRYSKKEPPRIIDELKDTLDSSGVGGVVPAAAAKHNSRSISELANRAIVRNGWNTETTKPDLICATRGPGMTSSLVAGYQLGLGLSIAWQIPIVGVNHMLGHLMMARMASNGKYPSYPFLSILVSGGHTVCVLSRSLLDHEILVDTVDIAAGDALDKCGRELGFHGNMIGKEMDTFLRQHSEERGKPPLLDIREPMKNQAHRKNVLKYSFASFISQVRRSIDKKYNNVIPSDSKIIARMAYQVEDAIFQHIITKIKLAIKERNLFIDNFVCAGGVGSNLTLRKMLEDQLRPLDIVNFYYPDPKYCTDNSTMIGWAGIELFERGLTTDISTAVVRKWPIDRILDLYGWHRNDYC</sequence>
<dbReference type="InterPro" id="IPR043129">
    <property type="entry name" value="ATPase_NBD"/>
</dbReference>
<dbReference type="EMBL" id="CABFWN010000001">
    <property type="protein sequence ID" value="VUG16901.1"/>
    <property type="molecule type" value="Genomic_DNA"/>
</dbReference>
<organism evidence="11 12">
    <name type="scientific">Dekkera bruxellensis</name>
    <name type="common">Brettanomyces custersii</name>
    <dbReference type="NCBI Taxonomy" id="5007"/>
    <lineage>
        <taxon>Eukaryota</taxon>
        <taxon>Fungi</taxon>
        <taxon>Dikarya</taxon>
        <taxon>Ascomycota</taxon>
        <taxon>Saccharomycotina</taxon>
        <taxon>Pichiomycetes</taxon>
        <taxon>Pichiales</taxon>
        <taxon>Pichiaceae</taxon>
        <taxon>Brettanomyces</taxon>
    </lineage>
</organism>
<evidence type="ECO:0000256" key="7">
    <source>
        <dbReference type="HAMAP-Rule" id="MF_03179"/>
    </source>
</evidence>
<proteinExistence type="inferred from homology"/>
<protein>
    <recommendedName>
        <fullName evidence="1">N(6)-L-threonylcarbamoyladenine synthase</fullName>
        <ecNumber evidence="1">2.3.1.234</ecNumber>
    </recommendedName>
</protein>
<name>A0A7D9GY00_DEKBR</name>
<evidence type="ECO:0000313" key="12">
    <source>
        <dbReference type="Proteomes" id="UP000478008"/>
    </source>
</evidence>
<accession>A0A7D9GY00</accession>
<comment type="cofactor">
    <cofactor evidence="7">
        <name>a divalent metal cation</name>
        <dbReference type="ChEBI" id="CHEBI:60240"/>
    </cofactor>
    <text evidence="7">Binds 1 divalent metal cation per subunit.</text>
</comment>
<dbReference type="PANTHER" id="PTHR11735">
    <property type="entry name" value="TRNA N6-ADENOSINE THREONYLCARBAMOYLTRANSFERASE"/>
    <property type="match status" value="1"/>
</dbReference>
<reference evidence="11 12" key="1">
    <citation type="submission" date="2019-07" db="EMBL/GenBank/DDBJ databases">
        <authorList>
            <person name="Friedrich A."/>
            <person name="Schacherer J."/>
        </authorList>
    </citation>
    <scope>NUCLEOTIDE SEQUENCE [LARGE SCALE GENOMIC DNA]</scope>
</reference>
<dbReference type="EMBL" id="CP063137">
    <property type="protein sequence ID" value="QOU22995.1"/>
    <property type="molecule type" value="Genomic_DNA"/>
</dbReference>
<gene>
    <name evidence="7 11" type="primary">QRI7</name>
    <name evidence="10" type="ORF">BRETT_003185</name>
    <name evidence="11" type="ORF">DEBR0S1_28524G</name>
    <name evidence="9" type="ORF">HII12_001520</name>
</gene>